<gene>
    <name evidence="2" type="ORF">TSUD_420990</name>
</gene>
<feature type="compositionally biased region" description="Basic and acidic residues" evidence="1">
    <location>
        <begin position="155"/>
        <end position="176"/>
    </location>
</feature>
<organism evidence="2 3">
    <name type="scientific">Trifolium subterraneum</name>
    <name type="common">Subterranean clover</name>
    <dbReference type="NCBI Taxonomy" id="3900"/>
    <lineage>
        <taxon>Eukaryota</taxon>
        <taxon>Viridiplantae</taxon>
        <taxon>Streptophyta</taxon>
        <taxon>Embryophyta</taxon>
        <taxon>Tracheophyta</taxon>
        <taxon>Spermatophyta</taxon>
        <taxon>Magnoliopsida</taxon>
        <taxon>eudicotyledons</taxon>
        <taxon>Gunneridae</taxon>
        <taxon>Pentapetalae</taxon>
        <taxon>rosids</taxon>
        <taxon>fabids</taxon>
        <taxon>Fabales</taxon>
        <taxon>Fabaceae</taxon>
        <taxon>Papilionoideae</taxon>
        <taxon>50 kb inversion clade</taxon>
        <taxon>NPAAA clade</taxon>
        <taxon>Hologalegina</taxon>
        <taxon>IRL clade</taxon>
        <taxon>Trifolieae</taxon>
        <taxon>Trifolium</taxon>
    </lineage>
</organism>
<proteinExistence type="predicted"/>
<dbReference type="Proteomes" id="UP000242715">
    <property type="component" value="Unassembled WGS sequence"/>
</dbReference>
<dbReference type="PANTHER" id="PTHR33223:SF10">
    <property type="entry name" value="AMINOTRANSFERASE-LIKE PLANT MOBILE DOMAIN-CONTAINING PROTEIN"/>
    <property type="match status" value="1"/>
</dbReference>
<reference evidence="3" key="1">
    <citation type="journal article" date="2017" name="Front. Plant Sci.">
        <title>Climate Clever Clovers: New Paradigm to Reduce the Environmental Footprint of Ruminants by Breeding Low Methanogenic Forages Utilizing Haplotype Variation.</title>
        <authorList>
            <person name="Kaur P."/>
            <person name="Appels R."/>
            <person name="Bayer P.E."/>
            <person name="Keeble-Gagnere G."/>
            <person name="Wang J."/>
            <person name="Hirakawa H."/>
            <person name="Shirasawa K."/>
            <person name="Vercoe P."/>
            <person name="Stefanova K."/>
            <person name="Durmic Z."/>
            <person name="Nichols P."/>
            <person name="Revell C."/>
            <person name="Isobe S.N."/>
            <person name="Edwards D."/>
            <person name="Erskine W."/>
        </authorList>
    </citation>
    <scope>NUCLEOTIDE SEQUENCE [LARGE SCALE GENOMIC DNA]</scope>
    <source>
        <strain evidence="3">cv. Daliak</strain>
    </source>
</reference>
<feature type="region of interest" description="Disordered" evidence="1">
    <location>
        <begin position="1"/>
        <end position="27"/>
    </location>
</feature>
<protein>
    <recommendedName>
        <fullName evidence="4">Retrotransposon gag domain-containing protein</fullName>
    </recommendedName>
</protein>
<comment type="caution">
    <text evidence="2">The sequence shown here is derived from an EMBL/GenBank/DDBJ whole genome shotgun (WGS) entry which is preliminary data.</text>
</comment>
<feature type="region of interest" description="Disordered" evidence="1">
    <location>
        <begin position="143"/>
        <end position="183"/>
    </location>
</feature>
<evidence type="ECO:0000256" key="1">
    <source>
        <dbReference type="SAM" id="MobiDB-lite"/>
    </source>
</evidence>
<evidence type="ECO:0000313" key="3">
    <source>
        <dbReference type="Proteomes" id="UP000242715"/>
    </source>
</evidence>
<evidence type="ECO:0008006" key="4">
    <source>
        <dbReference type="Google" id="ProtNLM"/>
    </source>
</evidence>
<sequence length="249" mass="28723">MLDIPQEGNLRTVEMRGTEDPSREESWTFLSHEDWKNPPSLNKYDGTTDPDEHIQSTVANLKAIIQGPEEPLRSYIERFNKVSIEVDATDKMKLYLLEEGLREGTKLQEAVGIVKIESLDAFFELAQRYIKWEKKHKASEVMRPRNFKVGGPSSQREERRGDEKKREGGKVREAKPPKSQFTYHTPLNAPWDTILSEISNAEFKSADIRFLKQLPAKPNVDKKKSCRFHKSYGHVTEDCVHLKDAIEIL</sequence>
<name>A0A1B5Z8W9_TRISU</name>
<dbReference type="OrthoDB" id="1433846at2759"/>
<feature type="compositionally biased region" description="Basic and acidic residues" evidence="1">
    <location>
        <begin position="13"/>
        <end position="27"/>
    </location>
</feature>
<dbReference type="AlphaFoldDB" id="A0A1B5Z8W9"/>
<dbReference type="PANTHER" id="PTHR33223">
    <property type="entry name" value="CCHC-TYPE DOMAIN-CONTAINING PROTEIN"/>
    <property type="match status" value="1"/>
</dbReference>
<accession>A0A1B5Z8W9</accession>
<keyword evidence="3" id="KW-1185">Reference proteome</keyword>
<evidence type="ECO:0000313" key="2">
    <source>
        <dbReference type="EMBL" id="GAU10585.1"/>
    </source>
</evidence>
<dbReference type="EMBL" id="BCLP01044805">
    <property type="protein sequence ID" value="GAU10585.1"/>
    <property type="molecule type" value="Genomic_DNA"/>
</dbReference>
<feature type="non-terminal residue" evidence="2">
    <location>
        <position position="249"/>
    </location>
</feature>